<dbReference type="SMART" id="SM00342">
    <property type="entry name" value="HTH_ARAC"/>
    <property type="match status" value="1"/>
</dbReference>
<evidence type="ECO:0000256" key="3">
    <source>
        <dbReference type="ARBA" id="ARBA00023163"/>
    </source>
</evidence>
<organism evidence="5 6">
    <name type="scientific">Xenorhabdus szentirmaii DSM 16338</name>
    <dbReference type="NCBI Taxonomy" id="1427518"/>
    <lineage>
        <taxon>Bacteria</taxon>
        <taxon>Pseudomonadati</taxon>
        <taxon>Pseudomonadota</taxon>
        <taxon>Gammaproteobacteria</taxon>
        <taxon>Enterobacterales</taxon>
        <taxon>Morganellaceae</taxon>
        <taxon>Xenorhabdus</taxon>
    </lineage>
</organism>
<keyword evidence="2" id="KW-0238">DNA-binding</keyword>
<name>W1J842_9GAMM</name>
<dbReference type="Pfam" id="PF12833">
    <property type="entry name" value="HTH_18"/>
    <property type="match status" value="1"/>
</dbReference>
<dbReference type="AlphaFoldDB" id="W1J842"/>
<keyword evidence="6" id="KW-1185">Reference proteome</keyword>
<evidence type="ECO:0000313" key="5">
    <source>
        <dbReference type="EMBL" id="CDL85670.1"/>
    </source>
</evidence>
<keyword evidence="1" id="KW-0805">Transcription regulation</keyword>
<dbReference type="STRING" id="1427518.XSR1_90016"/>
<dbReference type="PANTHER" id="PTHR43280">
    <property type="entry name" value="ARAC-FAMILY TRANSCRIPTIONAL REGULATOR"/>
    <property type="match status" value="1"/>
</dbReference>
<evidence type="ECO:0000259" key="4">
    <source>
        <dbReference type="PROSITE" id="PS01124"/>
    </source>
</evidence>
<dbReference type="PROSITE" id="PS01124">
    <property type="entry name" value="HTH_ARAC_FAMILY_2"/>
    <property type="match status" value="1"/>
</dbReference>
<feature type="domain" description="HTH araC/xylS-type" evidence="4">
    <location>
        <begin position="180"/>
        <end position="277"/>
    </location>
</feature>
<keyword evidence="3" id="KW-0804">Transcription</keyword>
<dbReference type="GO" id="GO:0043565">
    <property type="term" value="F:sequence-specific DNA binding"/>
    <property type="evidence" value="ECO:0007669"/>
    <property type="project" value="InterPro"/>
</dbReference>
<proteinExistence type="predicted"/>
<dbReference type="EMBL" id="CBXF010000154">
    <property type="protein sequence ID" value="CDL85670.1"/>
    <property type="molecule type" value="Genomic_DNA"/>
</dbReference>
<sequence>MESKLTYYTLQGKLHLLTAFLIRDEAMTSSTLTTSQFIRQYKHTTCKLNFLSYVTTEFHQHPCIQLSLSLHGDDLLSIMTEDGTHLTYGCIIGPNIMHKLNSSNTCSITLLIEPTDENYHLFNHLTESLPVIFLERDNIISIINYLIESFLCRKNPDTAIIYSLIGSYLSCHCQFDKRIIKAISFIDSLSVKRVSSRQVADKIYLSESRFLHLFRDQVGINFRAYLLWLRLSDAIEEIHLNDSLTLVANNCGFSDTAHFSRTCKMSYGIRPSDIKRLTQNDSHIDCKTVECLNKLMLNNIPAVT</sequence>
<dbReference type="GO" id="GO:0003700">
    <property type="term" value="F:DNA-binding transcription factor activity"/>
    <property type="evidence" value="ECO:0007669"/>
    <property type="project" value="InterPro"/>
</dbReference>
<dbReference type="Gene3D" id="1.10.10.60">
    <property type="entry name" value="Homeodomain-like"/>
    <property type="match status" value="1"/>
</dbReference>
<reference evidence="5" key="1">
    <citation type="submission" date="2013-11" db="EMBL/GenBank/DDBJ databases">
        <title>Draft genome sequence and annotation of the entomopathogenic bacteria, Xenorhabdus cabanillasi strain JM26 and Xenorhabdus szentirmai strain DSM 16338.</title>
        <authorList>
            <person name="Gualtieri M."/>
            <person name="Ogier J.C."/>
            <person name="Pages S."/>
            <person name="Givaudan A."/>
            <person name="Gaudriault S."/>
        </authorList>
    </citation>
    <scope>NUCLEOTIDE SEQUENCE [LARGE SCALE GENOMIC DNA]</scope>
    <source>
        <strain evidence="5">DSM 16338</strain>
    </source>
</reference>
<evidence type="ECO:0000313" key="6">
    <source>
        <dbReference type="Proteomes" id="UP000019202"/>
    </source>
</evidence>
<dbReference type="OrthoDB" id="5295226at2"/>
<dbReference type="InterPro" id="IPR009057">
    <property type="entry name" value="Homeodomain-like_sf"/>
</dbReference>
<comment type="caution">
    <text evidence="5">The sequence shown here is derived from an EMBL/GenBank/DDBJ whole genome shotgun (WGS) entry which is preliminary data.</text>
</comment>
<dbReference type="Proteomes" id="UP000019202">
    <property type="component" value="Unassembled WGS sequence"/>
</dbReference>
<evidence type="ECO:0000256" key="1">
    <source>
        <dbReference type="ARBA" id="ARBA00023015"/>
    </source>
</evidence>
<protein>
    <recommendedName>
        <fullName evidence="4">HTH araC/xylS-type domain-containing protein</fullName>
    </recommendedName>
</protein>
<dbReference type="InterPro" id="IPR018060">
    <property type="entry name" value="HTH_AraC"/>
</dbReference>
<gene>
    <name evidence="5" type="ORF">XSR1_90016</name>
</gene>
<dbReference type="PANTHER" id="PTHR43280:SF2">
    <property type="entry name" value="HTH-TYPE TRANSCRIPTIONAL REGULATOR EXSA"/>
    <property type="match status" value="1"/>
</dbReference>
<dbReference type="SUPFAM" id="SSF46689">
    <property type="entry name" value="Homeodomain-like"/>
    <property type="match status" value="1"/>
</dbReference>
<evidence type="ECO:0000256" key="2">
    <source>
        <dbReference type="ARBA" id="ARBA00023125"/>
    </source>
</evidence>
<accession>W1J842</accession>